<evidence type="ECO:0000313" key="2">
    <source>
        <dbReference type="EMBL" id="KKN63820.1"/>
    </source>
</evidence>
<dbReference type="PANTHER" id="PTHR30222:SF17">
    <property type="entry name" value="SPERMIDINE_PUTRESCINE-BINDING PERIPLASMIC PROTEIN"/>
    <property type="match status" value="1"/>
</dbReference>
<organism evidence="2">
    <name type="scientific">marine sediment metagenome</name>
    <dbReference type="NCBI Taxonomy" id="412755"/>
    <lineage>
        <taxon>unclassified sequences</taxon>
        <taxon>metagenomes</taxon>
        <taxon>ecological metagenomes</taxon>
    </lineage>
</organism>
<sequence length="427" mass="46705">MIKDKLCNPGLNRRSVLKGSAALVGAGLVTKVTGFPAIAQEKPTLRYLSTAVNQSPEIAKKAGEDLGINIEYIAVTTDDVAKRVITQPNSFDLVDTEYFALPKLLPSGNIMGLDAKKIKNADKIATVLREGKVAGKEIGLDGTAPAEVFYLPDEKATGFAGEPTEWITLIPTTYNADTLGIRPDLIDKPVESWASLLDPDFKGKAAILNIPSIGIMDAAMALEARGDLTYGDKGNMTKEEIDKTIAALIEAKRAGQFRAFWTDFNESVNLMASGEVVIQSMWSPAITAVRTQGIECKYQPLKEGYRAWASGFGLPVAIADREKDAAYEFINWFLSGWAGAHLSKQGYYPAVLETTKEVLEPYEWAYWFEGKPAEKDIHAPDGKLLEKAGATRDGGSYDERMGAVACWNAVMDENIYMIRKWNEFIAA</sequence>
<protein>
    <recommendedName>
        <fullName evidence="3">ABC transporter substrate-binding protein</fullName>
    </recommendedName>
</protein>
<gene>
    <name evidence="2" type="ORF">LCGC14_0498040</name>
</gene>
<dbReference type="PROSITE" id="PS51318">
    <property type="entry name" value="TAT"/>
    <property type="match status" value="1"/>
</dbReference>
<evidence type="ECO:0008006" key="3">
    <source>
        <dbReference type="Google" id="ProtNLM"/>
    </source>
</evidence>
<accession>A0A0F9S4R1</accession>
<dbReference type="SUPFAM" id="SSF53850">
    <property type="entry name" value="Periplasmic binding protein-like II"/>
    <property type="match status" value="1"/>
</dbReference>
<dbReference type="Gene3D" id="3.40.190.10">
    <property type="entry name" value="Periplasmic binding protein-like II"/>
    <property type="match status" value="1"/>
</dbReference>
<dbReference type="InterPro" id="IPR006059">
    <property type="entry name" value="SBP"/>
</dbReference>
<dbReference type="InterPro" id="IPR006311">
    <property type="entry name" value="TAT_signal"/>
</dbReference>
<comment type="caution">
    <text evidence="2">The sequence shown here is derived from an EMBL/GenBank/DDBJ whole genome shotgun (WGS) entry which is preliminary data.</text>
</comment>
<proteinExistence type="predicted"/>
<evidence type="ECO:0000256" key="1">
    <source>
        <dbReference type="ARBA" id="ARBA00022729"/>
    </source>
</evidence>
<name>A0A0F9S4R1_9ZZZZ</name>
<keyword evidence="1" id="KW-0732">Signal</keyword>
<reference evidence="2" key="1">
    <citation type="journal article" date="2015" name="Nature">
        <title>Complex archaea that bridge the gap between prokaryotes and eukaryotes.</title>
        <authorList>
            <person name="Spang A."/>
            <person name="Saw J.H."/>
            <person name="Jorgensen S.L."/>
            <person name="Zaremba-Niedzwiedzka K."/>
            <person name="Martijn J."/>
            <person name="Lind A.E."/>
            <person name="van Eijk R."/>
            <person name="Schleper C."/>
            <person name="Guy L."/>
            <person name="Ettema T.J."/>
        </authorList>
    </citation>
    <scope>NUCLEOTIDE SEQUENCE</scope>
</reference>
<dbReference type="PANTHER" id="PTHR30222">
    <property type="entry name" value="SPERMIDINE/PUTRESCINE-BINDING PERIPLASMIC PROTEIN"/>
    <property type="match status" value="1"/>
</dbReference>
<dbReference type="AlphaFoldDB" id="A0A0F9S4R1"/>
<dbReference type="Pfam" id="PF13416">
    <property type="entry name" value="SBP_bac_8"/>
    <property type="match status" value="1"/>
</dbReference>
<dbReference type="EMBL" id="LAZR01000578">
    <property type="protein sequence ID" value="KKN63820.1"/>
    <property type="molecule type" value="Genomic_DNA"/>
</dbReference>